<keyword evidence="2" id="KW-1185">Reference proteome</keyword>
<protein>
    <submittedName>
        <fullName evidence="1">Kinase domain protein</fullName>
    </submittedName>
</protein>
<dbReference type="HOGENOM" id="CLU_1921351_0_0_1"/>
<gene>
    <name evidence="1" type="ORF">TTHERM_01051720</name>
</gene>
<sequence>MLISSQDRPDCDQLLNLPIIKKKIEDLNIKQETFSKEGFNAQAINQKLSVLDQIKFPANKKNLQERLPKPSYNTNSQQEIKKFTPNNQIGTYLSNTNFRRIEKYEESKIQFWNTIEILKLSLSLRNIKDLIY</sequence>
<keyword evidence="1" id="KW-0808">Transferase</keyword>
<organism evidence="1 2">
    <name type="scientific">Tetrahymena thermophila (strain SB210)</name>
    <dbReference type="NCBI Taxonomy" id="312017"/>
    <lineage>
        <taxon>Eukaryota</taxon>
        <taxon>Sar</taxon>
        <taxon>Alveolata</taxon>
        <taxon>Ciliophora</taxon>
        <taxon>Intramacronucleata</taxon>
        <taxon>Oligohymenophorea</taxon>
        <taxon>Hymenostomatida</taxon>
        <taxon>Tetrahymenina</taxon>
        <taxon>Tetrahymenidae</taxon>
        <taxon>Tetrahymena</taxon>
    </lineage>
</organism>
<dbReference type="EMBL" id="GG662759">
    <property type="protein sequence ID" value="EAR92223.1"/>
    <property type="molecule type" value="Genomic_DNA"/>
</dbReference>
<dbReference type="InParanoid" id="Q235Q7"/>
<proteinExistence type="predicted"/>
<dbReference type="KEGG" id="tet:TTHERM_01051720"/>
<reference evidence="2" key="1">
    <citation type="journal article" date="2006" name="PLoS Biol.">
        <title>Macronuclear genome sequence of the ciliate Tetrahymena thermophila, a model eukaryote.</title>
        <authorList>
            <person name="Eisen J.A."/>
            <person name="Coyne R.S."/>
            <person name="Wu M."/>
            <person name="Wu D."/>
            <person name="Thiagarajan M."/>
            <person name="Wortman J.R."/>
            <person name="Badger J.H."/>
            <person name="Ren Q."/>
            <person name="Amedeo P."/>
            <person name="Jones K.M."/>
            <person name="Tallon L.J."/>
            <person name="Delcher A.L."/>
            <person name="Salzberg S.L."/>
            <person name="Silva J.C."/>
            <person name="Haas B.J."/>
            <person name="Majoros W.H."/>
            <person name="Farzad M."/>
            <person name="Carlton J.M."/>
            <person name="Smith R.K. Jr."/>
            <person name="Garg J."/>
            <person name="Pearlman R.E."/>
            <person name="Karrer K.M."/>
            <person name="Sun L."/>
            <person name="Manning G."/>
            <person name="Elde N.C."/>
            <person name="Turkewitz A.P."/>
            <person name="Asai D.J."/>
            <person name="Wilkes D.E."/>
            <person name="Wang Y."/>
            <person name="Cai H."/>
            <person name="Collins K."/>
            <person name="Stewart B.A."/>
            <person name="Lee S.R."/>
            <person name="Wilamowska K."/>
            <person name="Weinberg Z."/>
            <person name="Ruzzo W.L."/>
            <person name="Wloga D."/>
            <person name="Gaertig J."/>
            <person name="Frankel J."/>
            <person name="Tsao C.-C."/>
            <person name="Gorovsky M.A."/>
            <person name="Keeling P.J."/>
            <person name="Waller R.F."/>
            <person name="Patron N.J."/>
            <person name="Cherry J.M."/>
            <person name="Stover N.A."/>
            <person name="Krieger C.J."/>
            <person name="del Toro C."/>
            <person name="Ryder H.F."/>
            <person name="Williamson S.C."/>
            <person name="Barbeau R.A."/>
            <person name="Hamilton E.P."/>
            <person name="Orias E."/>
        </authorList>
    </citation>
    <scope>NUCLEOTIDE SEQUENCE [LARGE SCALE GENOMIC DNA]</scope>
    <source>
        <strain evidence="2">SB210</strain>
    </source>
</reference>
<keyword evidence="1" id="KW-0418">Kinase</keyword>
<dbReference type="GeneID" id="7835653"/>
<dbReference type="RefSeq" id="XP_001012468.1">
    <property type="nucleotide sequence ID" value="XM_001012468.1"/>
</dbReference>
<name>Q235Q7_TETTS</name>
<evidence type="ECO:0000313" key="1">
    <source>
        <dbReference type="EMBL" id="EAR92223.1"/>
    </source>
</evidence>
<dbReference type="Proteomes" id="UP000009168">
    <property type="component" value="Unassembled WGS sequence"/>
</dbReference>
<accession>Q235Q7</accession>
<dbReference type="GO" id="GO:0016301">
    <property type="term" value="F:kinase activity"/>
    <property type="evidence" value="ECO:0007669"/>
    <property type="project" value="UniProtKB-KW"/>
</dbReference>
<evidence type="ECO:0000313" key="2">
    <source>
        <dbReference type="Proteomes" id="UP000009168"/>
    </source>
</evidence>
<dbReference type="AlphaFoldDB" id="Q235Q7"/>